<dbReference type="Proteomes" id="UP001141327">
    <property type="component" value="Unassembled WGS sequence"/>
</dbReference>
<feature type="compositionally biased region" description="Low complexity" evidence="1">
    <location>
        <begin position="198"/>
        <end position="214"/>
    </location>
</feature>
<gene>
    <name evidence="2" type="ORF">PAPYR_8757</name>
</gene>
<feature type="compositionally biased region" description="Low complexity" evidence="1">
    <location>
        <begin position="963"/>
        <end position="972"/>
    </location>
</feature>
<feature type="region of interest" description="Disordered" evidence="1">
    <location>
        <begin position="695"/>
        <end position="816"/>
    </location>
</feature>
<feature type="compositionally biased region" description="Polar residues" evidence="1">
    <location>
        <begin position="620"/>
        <end position="634"/>
    </location>
</feature>
<evidence type="ECO:0000256" key="1">
    <source>
        <dbReference type="SAM" id="MobiDB-lite"/>
    </source>
</evidence>
<keyword evidence="3" id="KW-1185">Reference proteome</keyword>
<feature type="compositionally biased region" description="Basic and acidic residues" evidence="1">
    <location>
        <begin position="457"/>
        <end position="491"/>
    </location>
</feature>
<evidence type="ECO:0000313" key="3">
    <source>
        <dbReference type="Proteomes" id="UP001141327"/>
    </source>
</evidence>
<name>A0ABQ8UH27_9EUKA</name>
<sequence length="1029" mass="107542">MHFRHHCKALQEYSTEIILGLRHVNDPLFQRHIPPSSHLIGHSNIIHNDPLDLQPISITADHLSAPTRIVIVAFRREPQFVMLSPRLRPSIVKVGTTGGLLPAHPLPARVSYQRAPCHMFETRSLNQVLSRPPSSLSSRTPPSLSPPPTPPPPPADKGGGGPGLGLGPPLHVRMAAAAERFRDVRPTTTTAEQHLNFSSVPPAGPSSPAATDSSTGRPSPRHSPTRRVRPPGHASSPLLPTADPDSTLAQFAGAPPPTAPLARHHRSHQHPHPAPQEEVVDDLRTPDPFPPQPRHPASPPDDVAAASPPASPRHPHHPQEPTIPGPTPARKHHRYPSASASGSAFAEPEVKPDAAERDQPQAVVRKSADAGGEGGTETEPIRQPTAQRAPAPSPTRRRDSPSEVEAEGHEQARRRQTLLQKTIAEMPDDGDDVDDDWKQKMGLRLSDSPEPPNDLGETFRADGVRVILEKSPGDEGRRGGGGERVEEEERHRHPHHKAAYYAQAKLTRVLHELDASPPPPTAPFTPFPGAPVVLPEAAPASAGGVAPMRKETPAGASPLALSLPPNTPPAGPCLTAPPATPPPPTTALTLTPAAALSQHSLTSSSSAVSASTPTAIRAQRSPTTESPHAPSLSTAPRQAVPPPPAPFFSPRVRAISLALSDITQLSGNTAPAGGTARQLSFMRPSLQGSMLIIDGAPGVPPPELLSPTRARGPSPLAGPADGGQEEEEEEGLTIPKTSTSSTCANPAVEEAAQPPTSPTTLSSITNLPWSPDGPLFPQARPTPPTPLAFDAEASIPGPAAPIPHFEPPAPPARRNSLDESLDAMRVARQGKAHSAQTTLYRRPQQVAKALALAATLARRQAADPGAGGMTMRLGGPATSGMVSTGSAMNPSAAGALPGPADDKVVGRPPLGPVVRTTRLQPEREDRYPVLSPVPSVSSVVASGGGPLGGTIQPPATPGPPSPAVSAAGSASPNITPTPTPAGEAPVQLLQQYMSVLQQVCLPDLVCVSVVRTKSPSSILFYGNSPHHLT</sequence>
<feature type="compositionally biased region" description="Basic residues" evidence="1">
    <location>
        <begin position="219"/>
        <end position="230"/>
    </location>
</feature>
<protein>
    <submittedName>
        <fullName evidence="2">Uncharacterized protein</fullName>
    </submittedName>
</protein>
<feature type="compositionally biased region" description="Low complexity" evidence="1">
    <location>
        <begin position="586"/>
        <end position="615"/>
    </location>
</feature>
<feature type="region of interest" description="Disordered" evidence="1">
    <location>
        <begin position="194"/>
        <end position="496"/>
    </location>
</feature>
<feature type="compositionally biased region" description="Basic and acidic residues" evidence="1">
    <location>
        <begin position="348"/>
        <end position="359"/>
    </location>
</feature>
<feature type="compositionally biased region" description="Acidic residues" evidence="1">
    <location>
        <begin position="426"/>
        <end position="435"/>
    </location>
</feature>
<feature type="compositionally biased region" description="Pro residues" evidence="1">
    <location>
        <begin position="287"/>
        <end position="299"/>
    </location>
</feature>
<feature type="region of interest" description="Disordered" evidence="1">
    <location>
        <begin position="125"/>
        <end position="169"/>
    </location>
</feature>
<evidence type="ECO:0000313" key="2">
    <source>
        <dbReference type="EMBL" id="KAJ4456120.1"/>
    </source>
</evidence>
<feature type="compositionally biased region" description="Pro residues" evidence="1">
    <location>
        <begin position="143"/>
        <end position="155"/>
    </location>
</feature>
<feature type="compositionally biased region" description="Pro residues" evidence="1">
    <location>
        <begin position="798"/>
        <end position="811"/>
    </location>
</feature>
<feature type="region of interest" description="Disordered" evidence="1">
    <location>
        <begin position="539"/>
        <end position="647"/>
    </location>
</feature>
<feature type="compositionally biased region" description="Basic and acidic residues" evidence="1">
    <location>
        <begin position="396"/>
        <end position="413"/>
    </location>
</feature>
<accession>A0ABQ8UH27</accession>
<feature type="compositionally biased region" description="Low complexity" evidence="1">
    <location>
        <begin position="129"/>
        <end position="142"/>
    </location>
</feature>
<feature type="region of interest" description="Disordered" evidence="1">
    <location>
        <begin position="941"/>
        <end position="982"/>
    </location>
</feature>
<dbReference type="EMBL" id="JAPMOS010000081">
    <property type="protein sequence ID" value="KAJ4456120.1"/>
    <property type="molecule type" value="Genomic_DNA"/>
</dbReference>
<feature type="compositionally biased region" description="Polar residues" evidence="1">
    <location>
        <begin position="735"/>
        <end position="744"/>
    </location>
</feature>
<proteinExistence type="predicted"/>
<feature type="compositionally biased region" description="Basic residues" evidence="1">
    <location>
        <begin position="262"/>
        <end position="271"/>
    </location>
</feature>
<organism evidence="2 3">
    <name type="scientific">Paratrimastix pyriformis</name>
    <dbReference type="NCBI Taxonomy" id="342808"/>
    <lineage>
        <taxon>Eukaryota</taxon>
        <taxon>Metamonada</taxon>
        <taxon>Preaxostyla</taxon>
        <taxon>Paratrimastigidae</taxon>
        <taxon>Paratrimastix</taxon>
    </lineage>
</organism>
<reference evidence="2" key="1">
    <citation type="journal article" date="2022" name="bioRxiv">
        <title>Genomics of Preaxostyla Flagellates Illuminates Evolutionary Transitions and the Path Towards Mitochondrial Loss.</title>
        <authorList>
            <person name="Novak L.V.F."/>
            <person name="Treitli S.C."/>
            <person name="Pyrih J."/>
            <person name="Halakuc P."/>
            <person name="Pipaliya S.V."/>
            <person name="Vacek V."/>
            <person name="Brzon O."/>
            <person name="Soukal P."/>
            <person name="Eme L."/>
            <person name="Dacks J.B."/>
            <person name="Karnkowska A."/>
            <person name="Elias M."/>
            <person name="Hampl V."/>
        </authorList>
    </citation>
    <scope>NUCLEOTIDE SEQUENCE</scope>
    <source>
        <strain evidence="2">RCP-MX</strain>
    </source>
</reference>
<feature type="compositionally biased region" description="Gly residues" evidence="1">
    <location>
        <begin position="157"/>
        <end position="166"/>
    </location>
</feature>
<comment type="caution">
    <text evidence="2">The sequence shown here is derived from an EMBL/GenBank/DDBJ whole genome shotgun (WGS) entry which is preliminary data.</text>
</comment>